<evidence type="ECO:0000313" key="1">
    <source>
        <dbReference type="EMBL" id="MEA5672539.1"/>
    </source>
</evidence>
<protein>
    <recommendedName>
        <fullName evidence="3">YtxH-like protein</fullName>
    </recommendedName>
</protein>
<dbReference type="Proteomes" id="UP001302573">
    <property type="component" value="Unassembled WGS sequence"/>
</dbReference>
<dbReference type="RefSeq" id="WP_323453550.1">
    <property type="nucleotide sequence ID" value="NZ_JAYFUI010000141.1"/>
</dbReference>
<accession>A0ABU5VIM4</accession>
<organism evidence="1 2">
    <name type="scientific">Pseudomonas machongensis</name>
    <dbReference type="NCBI Taxonomy" id="3110229"/>
    <lineage>
        <taxon>Bacteria</taxon>
        <taxon>Pseudomonadati</taxon>
        <taxon>Pseudomonadota</taxon>
        <taxon>Gammaproteobacteria</taxon>
        <taxon>Pseudomonadales</taxon>
        <taxon>Pseudomonadaceae</taxon>
        <taxon>Pseudomonas</taxon>
    </lineage>
</organism>
<name>A0ABU5VIM4_9PSED</name>
<evidence type="ECO:0000313" key="2">
    <source>
        <dbReference type="Proteomes" id="UP001302573"/>
    </source>
</evidence>
<sequence>MRVPTPSGSGSKATTSSRHLQAVATVGGALIGFLVMKTPAAREQLESVASAACRQGDLSAQDAAMVSQLLATHPRTIMN</sequence>
<keyword evidence="2" id="KW-1185">Reference proteome</keyword>
<proteinExistence type="predicted"/>
<evidence type="ECO:0008006" key="3">
    <source>
        <dbReference type="Google" id="ProtNLM"/>
    </source>
</evidence>
<reference evidence="1 2" key="1">
    <citation type="submission" date="2023-12" db="EMBL/GenBank/DDBJ databases">
        <title>Pseudomonas machongensis sp. nov., isolated from wilted pepper plants (Capsicum annuum).</title>
        <authorList>
            <person name="Qiu M."/>
            <person name="Li Y."/>
            <person name="Liu Q."/>
            <person name="Zhang X."/>
            <person name="Huang Y."/>
            <person name="Guo R."/>
            <person name="Hu M."/>
            <person name="Zhou J."/>
            <person name="Zhou X."/>
        </authorList>
    </citation>
    <scope>NUCLEOTIDE SEQUENCE [LARGE SCALE GENOMIC DNA]</scope>
    <source>
        <strain evidence="1 2">MH2</strain>
    </source>
</reference>
<comment type="caution">
    <text evidence="1">The sequence shown here is derived from an EMBL/GenBank/DDBJ whole genome shotgun (WGS) entry which is preliminary data.</text>
</comment>
<dbReference type="EMBL" id="JAYFUI010000141">
    <property type="protein sequence ID" value="MEA5672539.1"/>
    <property type="molecule type" value="Genomic_DNA"/>
</dbReference>
<gene>
    <name evidence="1" type="ORF">VA602_14455</name>
</gene>